<dbReference type="OrthoDB" id="10477861at2759"/>
<protein>
    <submittedName>
        <fullName evidence="2">Uncharacterized protein</fullName>
    </submittedName>
</protein>
<proteinExistence type="predicted"/>
<keyword evidence="1" id="KW-0812">Transmembrane</keyword>
<evidence type="ECO:0000313" key="3">
    <source>
        <dbReference type="Proteomes" id="UP000271889"/>
    </source>
</evidence>
<reference evidence="2 3" key="1">
    <citation type="submission" date="2018-11" db="EMBL/GenBank/DDBJ databases">
        <authorList>
            <consortium name="Pathogen Informatics"/>
        </authorList>
    </citation>
    <scope>NUCLEOTIDE SEQUENCE [LARGE SCALE GENOMIC DNA]</scope>
</reference>
<evidence type="ECO:0000256" key="1">
    <source>
        <dbReference type="SAM" id="Phobius"/>
    </source>
</evidence>
<keyword evidence="3" id="KW-1185">Reference proteome</keyword>
<sequence>MLTSADIDQVRIWAGCVVPGTAQSCAYLGMVIIVIAWVYGAIEFIMYWPIFQRRVEGAVKGCKEAVEVDEERDGESEGAGKLGRQRKWRFTVSSGASRWKRVRGGWTQDFWVQ</sequence>
<dbReference type="AlphaFoldDB" id="A0A3P7PW90"/>
<name>A0A3P7PW90_CYLGO</name>
<dbReference type="EMBL" id="UYRV01108031">
    <property type="protein sequence ID" value="VDN23962.1"/>
    <property type="molecule type" value="Genomic_DNA"/>
</dbReference>
<feature type="transmembrane region" description="Helical" evidence="1">
    <location>
        <begin position="27"/>
        <end position="50"/>
    </location>
</feature>
<keyword evidence="1" id="KW-0472">Membrane</keyword>
<accession>A0A3P7PW90</accession>
<evidence type="ECO:0000313" key="2">
    <source>
        <dbReference type="EMBL" id="VDN23962.1"/>
    </source>
</evidence>
<gene>
    <name evidence="2" type="ORF">CGOC_LOCUS9714</name>
</gene>
<keyword evidence="1" id="KW-1133">Transmembrane helix</keyword>
<organism evidence="2 3">
    <name type="scientific">Cylicostephanus goldi</name>
    <name type="common">Nematode worm</name>
    <dbReference type="NCBI Taxonomy" id="71465"/>
    <lineage>
        <taxon>Eukaryota</taxon>
        <taxon>Metazoa</taxon>
        <taxon>Ecdysozoa</taxon>
        <taxon>Nematoda</taxon>
        <taxon>Chromadorea</taxon>
        <taxon>Rhabditida</taxon>
        <taxon>Rhabditina</taxon>
        <taxon>Rhabditomorpha</taxon>
        <taxon>Strongyloidea</taxon>
        <taxon>Strongylidae</taxon>
        <taxon>Cylicostephanus</taxon>
    </lineage>
</organism>
<dbReference type="Proteomes" id="UP000271889">
    <property type="component" value="Unassembled WGS sequence"/>
</dbReference>